<feature type="compositionally biased region" description="Basic residues" evidence="6">
    <location>
        <begin position="284"/>
        <end position="294"/>
    </location>
</feature>
<feature type="binding site" evidence="4">
    <location>
        <position position="145"/>
    </location>
    <ligand>
        <name>S-methyl-5'-thioadenosine</name>
        <dbReference type="ChEBI" id="CHEBI:17509"/>
    </ligand>
</feature>
<keyword evidence="2 4" id="KW-0808">Transferase</keyword>
<evidence type="ECO:0000313" key="8">
    <source>
        <dbReference type="EMBL" id="KDN84083.1"/>
    </source>
</evidence>
<dbReference type="UniPathway" id="UPA00248">
    <property type="reaction ID" value="UER00314"/>
</dbReference>
<keyword evidence="4" id="KW-0812">Transmembrane</keyword>
<dbReference type="HAMAP" id="MF_00198">
    <property type="entry name" value="Spermidine_synth"/>
    <property type="match status" value="1"/>
</dbReference>
<name>A0A066YRA2_9ACTN</name>
<dbReference type="SUPFAM" id="SSF55961">
    <property type="entry name" value="Bet v1-like"/>
    <property type="match status" value="1"/>
</dbReference>
<dbReference type="EMBL" id="JNBY01000093">
    <property type="protein sequence ID" value="KDN84083.1"/>
    <property type="molecule type" value="Genomic_DNA"/>
</dbReference>
<dbReference type="GO" id="GO:0004766">
    <property type="term" value="F:spermidine synthase activity"/>
    <property type="evidence" value="ECO:0007669"/>
    <property type="project" value="UniProtKB-UniRule"/>
</dbReference>
<comment type="subcellular location">
    <subcellularLocation>
        <location evidence="4">Cell membrane</location>
        <topology evidence="4">Single-pass membrane protein</topology>
    </subcellularLocation>
</comment>
<sequence length="654" mass="69168">MVVLWLFRAEAAPRTRLLLWTGCGLVLTVLALAAACTGAIERAARHALYGGPIRFAAQSRYQEIVLAGGPVAADIPAPRAPQPLELFLDGRLAVCGPDEYLDHEALVHPALAEGPSGRVLLLGGDGLALREVLRHRAVQSVLVVERDPELPALAHRDAAYGTLVEHAWDDPRVRLVTAEPLGWLRGDGAQFDVIVSDLDDQAAHGKYRSREFYGLAARRLAPGGRLAVRGGAPDGALWSAEAGLGSVGLDAVPYQGGAPAVEHCGRAGSAPTYLLAARTAPRWRWPRTRPRRARSPSPRCAARRPGCPPAGPRRRPAALADRPVTGRRPGRRGGGEPPSAVRPFAARPARLAVRGSARRQPVGRLAGMEHEVVVPVPAEVVREALVDRELVARCVPGLSAVASTSAPSAADSRLRIRIAGSTITFAGRLSVDGWQDGTLELRLTGEEIRGAAPVTAALRVTLEERRGETALRFATELTASGRLAGFDDPVLETTGRRLIDRAVAALVAELSGPAEDAEDDPADGATVVFLDERAQGADLDDDLSDLIAFSEDDLPEPVPVPRPEAAYEQESAPVRRSIVGRSAEEVDHAPPHGRYAPAPPAHSARARAATRWGGAEPALLPGGGGERNALPWVIGGSVALLGGAVVLVRALRRR</sequence>
<dbReference type="InterPro" id="IPR030374">
    <property type="entry name" value="PABS"/>
</dbReference>
<dbReference type="AlphaFoldDB" id="A0A066YRA2"/>
<dbReference type="Gene3D" id="3.40.50.150">
    <property type="entry name" value="Vaccinia Virus protein VP39"/>
    <property type="match status" value="1"/>
</dbReference>
<feature type="binding site" evidence="4">
    <location>
        <position position="103"/>
    </location>
    <ligand>
        <name>spermidine</name>
        <dbReference type="ChEBI" id="CHEBI:57834"/>
    </ligand>
</feature>
<dbReference type="SUPFAM" id="SSF53335">
    <property type="entry name" value="S-adenosyl-L-methionine-dependent methyltransferases"/>
    <property type="match status" value="1"/>
</dbReference>
<dbReference type="PROSITE" id="PS51006">
    <property type="entry name" value="PABS_2"/>
    <property type="match status" value="1"/>
</dbReference>
<evidence type="ECO:0000313" key="9">
    <source>
        <dbReference type="Proteomes" id="UP000027178"/>
    </source>
</evidence>
<feature type="binding site" evidence="4">
    <location>
        <position position="125"/>
    </location>
    <ligand>
        <name>spermidine</name>
        <dbReference type="ChEBI" id="CHEBI:57834"/>
    </ligand>
</feature>
<comment type="caution">
    <text evidence="4">Lacks conserved residue(s) required for the propagation of feature annotation.</text>
</comment>
<comment type="catalytic activity">
    <reaction evidence="4">
        <text>S-adenosyl 3-(methylsulfanyl)propylamine + putrescine = S-methyl-5'-thioadenosine + spermidine + H(+)</text>
        <dbReference type="Rhea" id="RHEA:12721"/>
        <dbReference type="ChEBI" id="CHEBI:15378"/>
        <dbReference type="ChEBI" id="CHEBI:17509"/>
        <dbReference type="ChEBI" id="CHEBI:57443"/>
        <dbReference type="ChEBI" id="CHEBI:57834"/>
        <dbReference type="ChEBI" id="CHEBI:326268"/>
        <dbReference type="EC" id="2.5.1.16"/>
    </reaction>
</comment>
<feature type="transmembrane region" description="Helical" evidence="4">
    <location>
        <begin position="629"/>
        <end position="651"/>
    </location>
</feature>
<dbReference type="Proteomes" id="UP000027178">
    <property type="component" value="Unassembled WGS sequence"/>
</dbReference>
<feature type="region of interest" description="Disordered" evidence="6">
    <location>
        <begin position="584"/>
        <end position="610"/>
    </location>
</feature>
<reference evidence="8 9" key="1">
    <citation type="submission" date="2014-05" db="EMBL/GenBank/DDBJ databases">
        <title>Draft Genome Sequence of Kitasatospora cheerisanensis KCTC 2395.</title>
        <authorList>
            <person name="Nam D.H."/>
        </authorList>
    </citation>
    <scope>NUCLEOTIDE SEQUENCE [LARGE SCALE GENOMIC DNA]</scope>
    <source>
        <strain evidence="8 9">KCTC 2395</strain>
    </source>
</reference>
<comment type="caution">
    <text evidence="8">The sequence shown here is derived from an EMBL/GenBank/DDBJ whole genome shotgun (WGS) entry which is preliminary data.</text>
</comment>
<dbReference type="eggNOG" id="COG4262">
    <property type="taxonomic scope" value="Bacteria"/>
</dbReference>
<organism evidence="8 9">
    <name type="scientific">Kitasatospora cheerisanensis KCTC 2395</name>
    <dbReference type="NCBI Taxonomy" id="1348663"/>
    <lineage>
        <taxon>Bacteria</taxon>
        <taxon>Bacillati</taxon>
        <taxon>Actinomycetota</taxon>
        <taxon>Actinomycetes</taxon>
        <taxon>Kitasatosporales</taxon>
        <taxon>Streptomycetaceae</taxon>
        <taxon>Kitasatospora</taxon>
    </lineage>
</organism>
<feature type="region of interest" description="Disordered" evidence="6">
    <location>
        <begin position="284"/>
        <end position="344"/>
    </location>
</feature>
<keyword evidence="4" id="KW-0963">Cytoplasm</keyword>
<comment type="function">
    <text evidence="4">Catalyzes the irreversible transfer of a propylamine group from the amino donor S-adenosylmethioninamine (decarboxy-AdoMet) to putrescine (1,4-diaminobutane) to yield spermidine.</text>
</comment>
<feature type="compositionally biased region" description="Low complexity" evidence="6">
    <location>
        <begin position="317"/>
        <end position="327"/>
    </location>
</feature>
<dbReference type="InterPro" id="IPR001045">
    <property type="entry name" value="Spermi_synthase"/>
</dbReference>
<feature type="domain" description="PABS" evidence="7">
    <location>
        <begin position="28"/>
        <end position="278"/>
    </location>
</feature>
<dbReference type="PANTHER" id="PTHR43317">
    <property type="entry name" value="THERMOSPERMINE SYNTHASE ACAULIS5"/>
    <property type="match status" value="1"/>
</dbReference>
<dbReference type="HOGENOM" id="CLU_419078_0_0_11"/>
<evidence type="ECO:0000256" key="2">
    <source>
        <dbReference type="ARBA" id="ARBA00022679"/>
    </source>
</evidence>
<evidence type="ECO:0000256" key="3">
    <source>
        <dbReference type="ARBA" id="ARBA00023115"/>
    </source>
</evidence>
<proteinExistence type="inferred from homology"/>
<dbReference type="GO" id="GO:0010487">
    <property type="term" value="F:thermospermine synthase activity"/>
    <property type="evidence" value="ECO:0007669"/>
    <property type="project" value="UniProtKB-ARBA"/>
</dbReference>
<evidence type="ECO:0000256" key="1">
    <source>
        <dbReference type="ARBA" id="ARBA00007867"/>
    </source>
</evidence>
<dbReference type="Pfam" id="PF01564">
    <property type="entry name" value="Spermine_synth"/>
    <property type="match status" value="1"/>
</dbReference>
<evidence type="ECO:0000256" key="4">
    <source>
        <dbReference type="HAMAP-Rule" id="MF_00198"/>
    </source>
</evidence>
<protein>
    <recommendedName>
        <fullName evidence="4">Polyamine aminopropyltransferase</fullName>
    </recommendedName>
    <alternativeName>
        <fullName evidence="4">Putrescine aminopropyltransferase</fullName>
        <shortName evidence="4">PAPT</shortName>
    </alternativeName>
    <alternativeName>
        <fullName evidence="4">Spermidine synthase</fullName>
        <shortName evidence="4">SPDS</shortName>
        <shortName evidence="4">SPDSY</shortName>
        <ecNumber evidence="4">2.5.1.16</ecNumber>
    </alternativeName>
</protein>
<dbReference type="PANTHER" id="PTHR43317:SF1">
    <property type="entry name" value="THERMOSPERMINE SYNTHASE ACAULIS5"/>
    <property type="match status" value="1"/>
</dbReference>
<dbReference type="GO" id="GO:0008295">
    <property type="term" value="P:spermidine biosynthetic process"/>
    <property type="evidence" value="ECO:0007669"/>
    <property type="project" value="UniProtKB-UniRule"/>
</dbReference>
<accession>A0A066YRA2</accession>
<dbReference type="CDD" id="cd02440">
    <property type="entry name" value="AdoMet_MTases"/>
    <property type="match status" value="1"/>
</dbReference>
<evidence type="ECO:0000259" key="7">
    <source>
        <dbReference type="PROSITE" id="PS51006"/>
    </source>
</evidence>
<comment type="similarity">
    <text evidence="1 4">Belongs to the spermidine/spermine synthase family.</text>
</comment>
<gene>
    <name evidence="4" type="primary">speE</name>
    <name evidence="8" type="ORF">KCH_38740</name>
</gene>
<feature type="compositionally biased region" description="Low complexity" evidence="6">
    <location>
        <begin position="601"/>
        <end position="610"/>
    </location>
</feature>
<dbReference type="GO" id="GO:0005886">
    <property type="term" value="C:plasma membrane"/>
    <property type="evidence" value="ECO:0007669"/>
    <property type="project" value="UniProtKB-SubCell"/>
</dbReference>
<evidence type="ECO:0000256" key="6">
    <source>
        <dbReference type="SAM" id="MobiDB-lite"/>
    </source>
</evidence>
<keyword evidence="4" id="KW-0472">Membrane</keyword>
<keyword evidence="4" id="KW-1133">Transmembrane helix</keyword>
<dbReference type="eggNOG" id="COG3427">
    <property type="taxonomic scope" value="Bacteria"/>
</dbReference>
<dbReference type="InterPro" id="IPR029063">
    <property type="entry name" value="SAM-dependent_MTases_sf"/>
</dbReference>
<evidence type="ECO:0000256" key="5">
    <source>
        <dbReference type="PROSITE-ProRule" id="PRU00354"/>
    </source>
</evidence>
<comment type="subunit">
    <text evidence="4">Homodimer or homotetramer.</text>
</comment>
<dbReference type="InterPro" id="IPR023393">
    <property type="entry name" value="START-like_dom_sf"/>
</dbReference>
<dbReference type="InterPro" id="IPR010419">
    <property type="entry name" value="CO_DH_gsu"/>
</dbReference>
<keyword evidence="3 4" id="KW-0620">Polyamine biosynthesis</keyword>
<keyword evidence="4" id="KW-0745">Spermidine biosynthesis</keyword>
<dbReference type="Gene3D" id="3.30.530.20">
    <property type="match status" value="1"/>
</dbReference>
<comment type="pathway">
    <text evidence="4">Amine and polyamine biosynthesis; spermidine biosynthesis; spermidine from putrescine: step 1/1.</text>
</comment>
<dbReference type="PATRIC" id="fig|1348663.4.peg.3730"/>
<feature type="binding site" evidence="4">
    <location>
        <position position="62"/>
    </location>
    <ligand>
        <name>S-methyl-5'-thioadenosine</name>
        <dbReference type="ChEBI" id="CHEBI:17509"/>
    </ligand>
</feature>
<feature type="compositionally biased region" description="Low complexity" evidence="6">
    <location>
        <begin position="295"/>
        <end position="305"/>
    </location>
</feature>
<dbReference type="Pfam" id="PF06240">
    <property type="entry name" value="COXG"/>
    <property type="match status" value="1"/>
</dbReference>
<feature type="active site" description="Proton acceptor" evidence="4 5">
    <location>
        <position position="197"/>
    </location>
</feature>
<keyword evidence="9" id="KW-1185">Reference proteome</keyword>
<dbReference type="RefSeq" id="WP_425268779.1">
    <property type="nucleotide sequence ID" value="NZ_KK853997.1"/>
</dbReference>
<dbReference type="EC" id="2.5.1.16" evidence="4"/>